<dbReference type="PANTHER" id="PTHR43617:SF38">
    <property type="entry name" value="N-ACETYLTRANSFERASE DOMAIN-CONTAINING PROTEIN"/>
    <property type="match status" value="1"/>
</dbReference>
<dbReference type="InterPro" id="IPR000182">
    <property type="entry name" value="GNAT_dom"/>
</dbReference>
<dbReference type="InterPro" id="IPR016181">
    <property type="entry name" value="Acyl_CoA_acyltransferase"/>
</dbReference>
<evidence type="ECO:0000313" key="2">
    <source>
        <dbReference type="EMBL" id="OBY11464.1"/>
    </source>
</evidence>
<sequence>MTEETFNRMQSKLSKFKFSSMNYIDYEDICNYEVKVENDNIILIYGFNYEGKVNEYHWATNSVEYLIDCLKDKKEFLVTFIPHEWVQKLEEGGLIIRNAWHDYFKYSLNEIEPSGDFEFLTIEECEEASKVTMMCKNQSRGFTGQTSKWMKEWISNTEDSGSNAGTRNNGIIIERGINNEIIGLICVATYGHESKKGSILWIREVAVIPKFQNMGIGRKLILKALAYGKKYNAARAFLAADECNVSGIHLYTSIGFVPSEEKSQIDMIKRGN</sequence>
<keyword evidence="3" id="KW-1185">Reference proteome</keyword>
<dbReference type="Pfam" id="PF00583">
    <property type="entry name" value="Acetyltransf_1"/>
    <property type="match status" value="1"/>
</dbReference>
<dbReference type="RefSeq" id="WP_055254107.1">
    <property type="nucleotide sequence ID" value="NZ_CYZW01000004.1"/>
</dbReference>
<dbReference type="Proteomes" id="UP000092714">
    <property type="component" value="Unassembled WGS sequence"/>
</dbReference>
<evidence type="ECO:0000259" key="1">
    <source>
        <dbReference type="PROSITE" id="PS51186"/>
    </source>
</evidence>
<dbReference type="CDD" id="cd04301">
    <property type="entry name" value="NAT_SF"/>
    <property type="match status" value="1"/>
</dbReference>
<dbReference type="PROSITE" id="PS51186">
    <property type="entry name" value="GNAT"/>
    <property type="match status" value="1"/>
</dbReference>
<evidence type="ECO:0000313" key="3">
    <source>
        <dbReference type="Proteomes" id="UP000092714"/>
    </source>
</evidence>
<dbReference type="eggNOG" id="COG0456">
    <property type="taxonomic scope" value="Bacteria"/>
</dbReference>
<dbReference type="GO" id="GO:0016747">
    <property type="term" value="F:acyltransferase activity, transferring groups other than amino-acyl groups"/>
    <property type="evidence" value="ECO:0007669"/>
    <property type="project" value="InterPro"/>
</dbReference>
<organism evidence="2 3">
    <name type="scientific">Clostridium paraputrificum</name>
    <dbReference type="NCBI Taxonomy" id="29363"/>
    <lineage>
        <taxon>Bacteria</taxon>
        <taxon>Bacillati</taxon>
        <taxon>Bacillota</taxon>
        <taxon>Clostridia</taxon>
        <taxon>Eubacteriales</taxon>
        <taxon>Clostridiaceae</taxon>
        <taxon>Clostridium</taxon>
    </lineage>
</organism>
<comment type="caution">
    <text evidence="2">The sequence shown here is derived from an EMBL/GenBank/DDBJ whole genome shotgun (WGS) entry which is preliminary data.</text>
</comment>
<proteinExistence type="predicted"/>
<gene>
    <name evidence="2" type="ORF">CP373A1_05800</name>
</gene>
<dbReference type="SUPFAM" id="SSF55729">
    <property type="entry name" value="Acyl-CoA N-acyltransferases (Nat)"/>
    <property type="match status" value="1"/>
</dbReference>
<protein>
    <recommendedName>
        <fullName evidence="1">N-acetyltransferase domain-containing protein</fullName>
    </recommendedName>
</protein>
<dbReference type="Gene3D" id="3.40.630.30">
    <property type="match status" value="1"/>
</dbReference>
<dbReference type="PANTHER" id="PTHR43617">
    <property type="entry name" value="L-AMINO ACID N-ACETYLTRANSFERASE"/>
    <property type="match status" value="1"/>
</dbReference>
<dbReference type="OrthoDB" id="2036043at2"/>
<dbReference type="EMBL" id="MAPZ01000014">
    <property type="protein sequence ID" value="OBY11464.1"/>
    <property type="molecule type" value="Genomic_DNA"/>
</dbReference>
<dbReference type="AlphaFoldDB" id="A0A174DP86"/>
<name>A0A174DP86_9CLOT</name>
<accession>A0A174DP86</accession>
<dbReference type="InterPro" id="IPR050276">
    <property type="entry name" value="MshD_Acetyltransferase"/>
</dbReference>
<reference evidence="2 3" key="1">
    <citation type="submission" date="2016-06" db="EMBL/GenBank/DDBJ databases">
        <authorList>
            <person name="Kjaerup R.B."/>
            <person name="Dalgaard T.S."/>
            <person name="Juul-Madsen H.R."/>
        </authorList>
    </citation>
    <scope>NUCLEOTIDE SEQUENCE [LARGE SCALE GENOMIC DNA]</scope>
    <source>
        <strain evidence="2 3">373-A1</strain>
    </source>
</reference>
<feature type="domain" description="N-acetyltransferase" evidence="1">
    <location>
        <begin position="120"/>
        <end position="272"/>
    </location>
</feature>